<dbReference type="InterPro" id="IPR011765">
    <property type="entry name" value="Pept_M16_N"/>
</dbReference>
<protein>
    <submittedName>
        <fullName evidence="3">Insulinase family protein</fullName>
    </submittedName>
</protein>
<dbReference type="GO" id="GO:0046872">
    <property type="term" value="F:metal ion binding"/>
    <property type="evidence" value="ECO:0007669"/>
    <property type="project" value="InterPro"/>
</dbReference>
<feature type="domain" description="Peptidase M16 N-terminal" evidence="2">
    <location>
        <begin position="73"/>
        <end position="112"/>
    </location>
</feature>
<evidence type="ECO:0000256" key="1">
    <source>
        <dbReference type="SAM" id="SignalP"/>
    </source>
</evidence>
<gene>
    <name evidence="3" type="ORF">D0511_22390</name>
</gene>
<dbReference type="AlphaFoldDB" id="A0AAD0W732"/>
<sequence length="113" mass="12309">MKAEVKLMNFTLLSLAISASLLTLSGCSTSNTNISPPFRMPTSAPSEKPNQPFYVEFEKFTLANGLEVIFHIDRSAPVVAVTLAAHVGSAREKVGKTGFAHLFEHLLFLESEN</sequence>
<dbReference type="KEGG" id="ppis:B1L02_18935"/>
<dbReference type="Pfam" id="PF00675">
    <property type="entry name" value="Peptidase_M16"/>
    <property type="match status" value="1"/>
</dbReference>
<dbReference type="InterPro" id="IPR011249">
    <property type="entry name" value="Metalloenz_LuxS/M16"/>
</dbReference>
<reference evidence="3 4" key="1">
    <citation type="submission" date="2018-08" db="EMBL/GenBank/DDBJ databases">
        <title>Whole Genome Sequences of Two Pseudoalteromonas piscicida Strains, DE1-A and DE2-A, which Exhibit Strong Antibacterial Activity against Vibrio vulnificus.</title>
        <authorList>
            <person name="Richards G.P."/>
            <person name="Needleman D.S."/>
            <person name="Watson M.A."/>
            <person name="Polson S.W."/>
        </authorList>
    </citation>
    <scope>NUCLEOTIDE SEQUENCE [LARGE SCALE GENOMIC DNA]</scope>
    <source>
        <strain evidence="3 4">DE2-A</strain>
    </source>
</reference>
<dbReference type="RefSeq" id="WP_088532370.1">
    <property type="nucleotide sequence ID" value="NZ_CP021647.1"/>
</dbReference>
<dbReference type="SUPFAM" id="SSF63411">
    <property type="entry name" value="LuxS/MPP-like metallohydrolase"/>
    <property type="match status" value="1"/>
</dbReference>
<name>A0AAD0W732_PSEO7</name>
<dbReference type="Proteomes" id="UP000258102">
    <property type="component" value="Chromosome 2"/>
</dbReference>
<evidence type="ECO:0000313" key="3">
    <source>
        <dbReference type="EMBL" id="AXR04623.1"/>
    </source>
</evidence>
<accession>A0AAD0W732</accession>
<feature type="chain" id="PRO_5042064112" evidence="1">
    <location>
        <begin position="31"/>
        <end position="113"/>
    </location>
</feature>
<dbReference type="Gene3D" id="3.30.830.10">
    <property type="entry name" value="Metalloenzyme, LuxS/M16 peptidase-like"/>
    <property type="match status" value="1"/>
</dbReference>
<feature type="signal peptide" evidence="1">
    <location>
        <begin position="1"/>
        <end position="30"/>
    </location>
</feature>
<dbReference type="EMBL" id="CP031762">
    <property type="protein sequence ID" value="AXR04623.1"/>
    <property type="molecule type" value="Genomic_DNA"/>
</dbReference>
<keyword evidence="1" id="KW-0732">Signal</keyword>
<evidence type="ECO:0000313" key="4">
    <source>
        <dbReference type="Proteomes" id="UP000258102"/>
    </source>
</evidence>
<dbReference type="PROSITE" id="PS51257">
    <property type="entry name" value="PROKAR_LIPOPROTEIN"/>
    <property type="match status" value="1"/>
</dbReference>
<organism evidence="3 4">
    <name type="scientific">Pseudoalteromonas piscicida</name>
    <dbReference type="NCBI Taxonomy" id="43662"/>
    <lineage>
        <taxon>Bacteria</taxon>
        <taxon>Pseudomonadati</taxon>
        <taxon>Pseudomonadota</taxon>
        <taxon>Gammaproteobacteria</taxon>
        <taxon>Alteromonadales</taxon>
        <taxon>Pseudoalteromonadaceae</taxon>
        <taxon>Pseudoalteromonas</taxon>
    </lineage>
</organism>
<proteinExistence type="predicted"/>
<evidence type="ECO:0000259" key="2">
    <source>
        <dbReference type="Pfam" id="PF00675"/>
    </source>
</evidence>